<protein>
    <submittedName>
        <fullName evidence="2">Uncharacterized protein</fullName>
    </submittedName>
</protein>
<keyword evidence="3" id="KW-1185">Reference proteome</keyword>
<sequence>MDFCDQEILGNGMPSSDPYPHEVMH</sequence>
<evidence type="ECO:0000313" key="3">
    <source>
        <dbReference type="Proteomes" id="UP001371456"/>
    </source>
</evidence>
<evidence type="ECO:0000256" key="1">
    <source>
        <dbReference type="SAM" id="MobiDB-lite"/>
    </source>
</evidence>
<name>A0AAN8SY65_SOLBU</name>
<comment type="caution">
    <text evidence="2">The sequence shown here is derived from an EMBL/GenBank/DDBJ whole genome shotgun (WGS) entry which is preliminary data.</text>
</comment>
<proteinExistence type="predicted"/>
<organism evidence="2 3">
    <name type="scientific">Solanum bulbocastanum</name>
    <name type="common">Wild potato</name>
    <dbReference type="NCBI Taxonomy" id="147425"/>
    <lineage>
        <taxon>Eukaryota</taxon>
        <taxon>Viridiplantae</taxon>
        <taxon>Streptophyta</taxon>
        <taxon>Embryophyta</taxon>
        <taxon>Tracheophyta</taxon>
        <taxon>Spermatophyta</taxon>
        <taxon>Magnoliopsida</taxon>
        <taxon>eudicotyledons</taxon>
        <taxon>Gunneridae</taxon>
        <taxon>Pentapetalae</taxon>
        <taxon>asterids</taxon>
        <taxon>lamiids</taxon>
        <taxon>Solanales</taxon>
        <taxon>Solanaceae</taxon>
        <taxon>Solanoideae</taxon>
        <taxon>Solaneae</taxon>
        <taxon>Solanum</taxon>
    </lineage>
</organism>
<feature type="region of interest" description="Disordered" evidence="1">
    <location>
        <begin position="1"/>
        <end position="25"/>
    </location>
</feature>
<dbReference type="Proteomes" id="UP001371456">
    <property type="component" value="Unassembled WGS sequence"/>
</dbReference>
<accession>A0AAN8SY65</accession>
<dbReference type="AlphaFoldDB" id="A0AAN8SY65"/>
<reference evidence="2 3" key="1">
    <citation type="submission" date="2024-02" db="EMBL/GenBank/DDBJ databases">
        <title>de novo genome assembly of Solanum bulbocastanum strain 11H21.</title>
        <authorList>
            <person name="Hosaka A.J."/>
        </authorList>
    </citation>
    <scope>NUCLEOTIDE SEQUENCE [LARGE SCALE GENOMIC DNA]</scope>
    <source>
        <tissue evidence="2">Young leaves</tissue>
    </source>
</reference>
<gene>
    <name evidence="2" type="ORF">RDI58_024728</name>
</gene>
<dbReference type="EMBL" id="JBANQN010000010">
    <property type="protein sequence ID" value="KAK6778010.1"/>
    <property type="molecule type" value="Genomic_DNA"/>
</dbReference>
<evidence type="ECO:0000313" key="2">
    <source>
        <dbReference type="EMBL" id="KAK6778010.1"/>
    </source>
</evidence>